<dbReference type="FunFam" id="1.20.1260.10:FF:000017">
    <property type="entry name" value="Ferritin"/>
    <property type="match status" value="1"/>
</dbReference>
<dbReference type="InterPro" id="IPR012347">
    <property type="entry name" value="Ferritin-like"/>
</dbReference>
<evidence type="ECO:0000256" key="15">
    <source>
        <dbReference type="RuleBase" id="RU361145"/>
    </source>
</evidence>
<dbReference type="GO" id="GO:0006826">
    <property type="term" value="P:iron ion transport"/>
    <property type="evidence" value="ECO:0007669"/>
    <property type="project" value="InterPro"/>
</dbReference>
<keyword evidence="4 15" id="KW-0409">Iron storage</keyword>
<evidence type="ECO:0000256" key="7">
    <source>
        <dbReference type="ARBA" id="ARBA00022729"/>
    </source>
</evidence>
<dbReference type="Pfam" id="PF00210">
    <property type="entry name" value="Ferritin"/>
    <property type="match status" value="1"/>
</dbReference>
<evidence type="ECO:0000256" key="9">
    <source>
        <dbReference type="ARBA" id="ARBA00023004"/>
    </source>
</evidence>
<accession>A0A1Y1JXP9</accession>
<evidence type="ECO:0000313" key="18">
    <source>
        <dbReference type="EMBL" id="JAV53913.1"/>
    </source>
</evidence>
<feature type="binding site" evidence="14">
    <location>
        <position position="90"/>
    </location>
    <ligand>
        <name>Fe cation</name>
        <dbReference type="ChEBI" id="CHEBI:24875"/>
        <label>1</label>
    </ligand>
</feature>
<dbReference type="PROSITE" id="PS50905">
    <property type="entry name" value="FERRITIN_LIKE"/>
    <property type="match status" value="1"/>
</dbReference>
<keyword evidence="9 14" id="KW-0408">Iron</keyword>
<dbReference type="CDD" id="cd01056">
    <property type="entry name" value="Euk_Ferritin"/>
    <property type="match status" value="1"/>
</dbReference>
<evidence type="ECO:0000256" key="13">
    <source>
        <dbReference type="ARBA" id="ARBA00063343"/>
    </source>
</evidence>
<dbReference type="FunCoup" id="A0A1Y1JXP9">
    <property type="interactions" value="12"/>
</dbReference>
<evidence type="ECO:0000256" key="4">
    <source>
        <dbReference type="ARBA" id="ARBA00022434"/>
    </source>
</evidence>
<keyword evidence="6 14" id="KW-0479">Metal-binding</keyword>
<comment type="catalytic activity">
    <reaction evidence="12 15">
        <text>4 Fe(2+) + O2 + 4 H(+) = 4 Fe(3+) + 2 H2O</text>
        <dbReference type="Rhea" id="RHEA:11148"/>
        <dbReference type="ChEBI" id="CHEBI:15377"/>
        <dbReference type="ChEBI" id="CHEBI:15378"/>
        <dbReference type="ChEBI" id="CHEBI:15379"/>
        <dbReference type="ChEBI" id="CHEBI:29033"/>
        <dbReference type="ChEBI" id="CHEBI:29034"/>
        <dbReference type="EC" id="1.16.3.1"/>
    </reaction>
</comment>
<dbReference type="GO" id="GO:0005576">
    <property type="term" value="C:extracellular region"/>
    <property type="evidence" value="ECO:0007669"/>
    <property type="project" value="UniProtKB-SubCell"/>
</dbReference>
<feature type="binding site" evidence="14">
    <location>
        <position position="137"/>
    </location>
    <ligand>
        <name>Fe cation</name>
        <dbReference type="ChEBI" id="CHEBI:24875"/>
        <label>1</label>
    </ligand>
</feature>
<dbReference type="EC" id="1.16.3.1" evidence="15"/>
<dbReference type="SUPFAM" id="SSF47240">
    <property type="entry name" value="Ferritin-like"/>
    <property type="match status" value="1"/>
</dbReference>
<dbReference type="GO" id="GO:0005794">
    <property type="term" value="C:Golgi apparatus"/>
    <property type="evidence" value="ECO:0007669"/>
    <property type="project" value="UniProtKB-SubCell"/>
</dbReference>
<evidence type="ECO:0000259" key="17">
    <source>
        <dbReference type="PROSITE" id="PS50905"/>
    </source>
</evidence>
<name>A0A1Y1JXP9_PHOPY</name>
<comment type="similarity">
    <text evidence="3 15">Belongs to the ferritin family.</text>
</comment>
<dbReference type="PANTHER" id="PTHR11431:SF43">
    <property type="entry name" value="FERRITIN"/>
    <property type="match status" value="1"/>
</dbReference>
<evidence type="ECO:0000256" key="2">
    <source>
        <dbReference type="ARBA" id="ARBA00004613"/>
    </source>
</evidence>
<evidence type="ECO:0000313" key="20">
    <source>
        <dbReference type="Proteomes" id="UP000327044"/>
    </source>
</evidence>
<dbReference type="InterPro" id="IPR009078">
    <property type="entry name" value="Ferritin-like_SF"/>
</dbReference>
<organism evidence="18">
    <name type="scientific">Photinus pyralis</name>
    <name type="common">Common eastern firefly</name>
    <name type="synonym">Lampyris pyralis</name>
    <dbReference type="NCBI Taxonomy" id="7054"/>
    <lineage>
        <taxon>Eukaryota</taxon>
        <taxon>Metazoa</taxon>
        <taxon>Ecdysozoa</taxon>
        <taxon>Arthropoda</taxon>
        <taxon>Hexapoda</taxon>
        <taxon>Insecta</taxon>
        <taxon>Pterygota</taxon>
        <taxon>Neoptera</taxon>
        <taxon>Endopterygota</taxon>
        <taxon>Coleoptera</taxon>
        <taxon>Polyphaga</taxon>
        <taxon>Elateriformia</taxon>
        <taxon>Elateroidea</taxon>
        <taxon>Lampyridae</taxon>
        <taxon>Lampyrinae</taxon>
        <taxon>Photinus</taxon>
    </lineage>
</organism>
<evidence type="ECO:0000256" key="14">
    <source>
        <dbReference type="PIRSR" id="PIRSR601519-1"/>
    </source>
</evidence>
<dbReference type="PANTHER" id="PTHR11431">
    <property type="entry name" value="FERRITIN"/>
    <property type="match status" value="1"/>
</dbReference>
<dbReference type="GO" id="GO:0004322">
    <property type="term" value="F:ferroxidase activity"/>
    <property type="evidence" value="ECO:0007669"/>
    <property type="project" value="UniProtKB-EC"/>
</dbReference>
<dbReference type="Gene3D" id="1.20.1260.10">
    <property type="match status" value="1"/>
</dbReference>
<dbReference type="GO" id="GO:0006879">
    <property type="term" value="P:intracellular iron ion homeostasis"/>
    <property type="evidence" value="ECO:0007669"/>
    <property type="project" value="UniProtKB-KW"/>
</dbReference>
<gene>
    <name evidence="19" type="ORF">PPYR_15519</name>
</gene>
<dbReference type="Proteomes" id="UP000327044">
    <property type="component" value="Unassembled WGS sequence"/>
</dbReference>
<evidence type="ECO:0000256" key="6">
    <source>
        <dbReference type="ARBA" id="ARBA00022723"/>
    </source>
</evidence>
<evidence type="ECO:0000256" key="3">
    <source>
        <dbReference type="ARBA" id="ARBA00007513"/>
    </source>
</evidence>
<evidence type="ECO:0000256" key="11">
    <source>
        <dbReference type="ARBA" id="ARBA00023157"/>
    </source>
</evidence>
<feature type="signal peptide" evidence="16">
    <location>
        <begin position="1"/>
        <end position="19"/>
    </location>
</feature>
<keyword evidence="20" id="KW-1185">Reference proteome</keyword>
<keyword evidence="7 16" id="KW-0732">Signal</keyword>
<reference evidence="19" key="3">
    <citation type="submission" date="2019-08" db="EMBL/GenBank/DDBJ databases">
        <authorList>
            <consortium name="Photinus pyralis genome working group"/>
            <person name="Fallon T.R."/>
            <person name="Sander Lower S.E."/>
            <person name="Weng J.-K."/>
        </authorList>
    </citation>
    <scope>NUCLEOTIDE SEQUENCE</scope>
    <source>
        <strain evidence="19">1611_PpyrPB1</strain>
        <tissue evidence="19">Whole body</tissue>
    </source>
</reference>
<comment type="subunit">
    <text evidence="13">Oligomer of 12 light (L) chains and 12 heavy (H) chains; L and H chains are disulfide-linked. The functional molecule forms a roughly spherical shell with a diameter of 12 nm and contains a central cavity into which the insoluble ferric iron core is deposited.</text>
</comment>
<comment type="subcellular location">
    <subcellularLocation>
        <location evidence="1">Golgi apparatus</location>
    </subcellularLocation>
    <subcellularLocation>
        <location evidence="2">Secreted</location>
    </subcellularLocation>
</comment>
<dbReference type="AlphaFoldDB" id="A0A1Y1JXP9"/>
<dbReference type="InParanoid" id="A0A1Y1JXP9"/>
<keyword evidence="10" id="KW-0333">Golgi apparatus</keyword>
<feature type="binding site" evidence="14">
    <location>
        <position position="179"/>
    </location>
    <ligand>
        <name>Fe cation</name>
        <dbReference type="ChEBI" id="CHEBI:24875"/>
        <label>1</label>
    </ligand>
</feature>
<feature type="domain" description="Ferritin-like diiron" evidence="17">
    <location>
        <begin position="35"/>
        <end position="197"/>
    </location>
</feature>
<comment type="function">
    <text evidence="15">Stores iron in a soluble, non-toxic, readily available form. Important for iron homeostasis. Iron is taken up in the ferrous form and deposited as ferric hydroxides after oxidation.</text>
</comment>
<dbReference type="InterPro" id="IPR009040">
    <property type="entry name" value="Ferritin-like_diiron"/>
</dbReference>
<dbReference type="InterPro" id="IPR008331">
    <property type="entry name" value="Ferritin_DPS_dom"/>
</dbReference>
<feature type="chain" id="PRO_5033289541" description="Ferritin" evidence="16">
    <location>
        <begin position="20"/>
        <end position="216"/>
    </location>
</feature>
<evidence type="ECO:0000256" key="5">
    <source>
        <dbReference type="ARBA" id="ARBA00022525"/>
    </source>
</evidence>
<dbReference type="EMBL" id="VVIM01001798">
    <property type="protein sequence ID" value="KAB0790154.1"/>
    <property type="molecule type" value="Genomic_DNA"/>
</dbReference>
<dbReference type="InterPro" id="IPR001519">
    <property type="entry name" value="Ferritin"/>
</dbReference>
<protein>
    <recommendedName>
        <fullName evidence="15">Ferritin</fullName>
        <ecNumber evidence="15">1.16.3.1</ecNumber>
    </recommendedName>
</protein>
<evidence type="ECO:0000256" key="1">
    <source>
        <dbReference type="ARBA" id="ARBA00004555"/>
    </source>
</evidence>
<evidence type="ECO:0000256" key="8">
    <source>
        <dbReference type="ARBA" id="ARBA00023002"/>
    </source>
</evidence>
<reference evidence="18" key="1">
    <citation type="journal article" date="2016" name="Sci. Rep.">
        <title>Molecular characterization of firefly nuptial gifts: a multi-omics approach sheds light on postcopulatory sexual selection.</title>
        <authorList>
            <person name="Al-Wathiqui N."/>
            <person name="Fallon T.R."/>
            <person name="South A."/>
            <person name="Weng J.K."/>
            <person name="Lewis S.M."/>
        </authorList>
    </citation>
    <scope>NUCLEOTIDE SEQUENCE</scope>
</reference>
<keyword evidence="11" id="KW-1015">Disulfide bond</keyword>
<evidence type="ECO:0000256" key="10">
    <source>
        <dbReference type="ARBA" id="ARBA00023034"/>
    </source>
</evidence>
<sequence>MKVITSVIVIFAAVATSSASLQCEHAKPNIPKDWIDMVKPCVQKMRAQIQTELEASIQYLAMGAHFSRDKINRPGFAKFFFQSASEERQHALKLISYLLMRGELTSNVSKLIKRTIVPGTLSWVSGVDALKDALRLEAKVTKSIRGVIEECEQPKEEEGFGFNDYHLVDHLTGEFLEEQYKGQRDLAGKISNLEKMMDEHKALGEFMFDKHLLDEL</sequence>
<evidence type="ECO:0000256" key="16">
    <source>
        <dbReference type="SAM" id="SignalP"/>
    </source>
</evidence>
<dbReference type="GO" id="GO:0008199">
    <property type="term" value="F:ferric iron binding"/>
    <property type="evidence" value="ECO:0007669"/>
    <property type="project" value="InterPro"/>
</dbReference>
<dbReference type="OrthoDB" id="186462at2759"/>
<proteinExistence type="inferred from homology"/>
<evidence type="ECO:0000256" key="12">
    <source>
        <dbReference type="ARBA" id="ARBA00047990"/>
    </source>
</evidence>
<keyword evidence="8 15" id="KW-0560">Oxidoreductase</keyword>
<feature type="binding site" evidence="14">
    <location>
        <position position="87"/>
    </location>
    <ligand>
        <name>Fe cation</name>
        <dbReference type="ChEBI" id="CHEBI:24875"/>
        <label>1</label>
    </ligand>
</feature>
<feature type="binding site" evidence="14">
    <location>
        <position position="52"/>
    </location>
    <ligand>
        <name>Fe cation</name>
        <dbReference type="ChEBI" id="CHEBI:24875"/>
        <label>1</label>
    </ligand>
</feature>
<reference evidence="19 20" key="2">
    <citation type="journal article" date="2018" name="Elife">
        <title>Firefly genomes illuminate parallel origins of bioluminescence in beetles.</title>
        <authorList>
            <person name="Fallon T.R."/>
            <person name="Lower S.E."/>
            <person name="Chang C.H."/>
            <person name="Bessho-Uehara M."/>
            <person name="Martin G.J."/>
            <person name="Bewick A.J."/>
            <person name="Behringer M."/>
            <person name="Debat H.J."/>
            <person name="Wong I."/>
            <person name="Day J.C."/>
            <person name="Suvorov A."/>
            <person name="Silva C.J."/>
            <person name="Stanger-Hall K.F."/>
            <person name="Hall D.W."/>
            <person name="Schmitz R.J."/>
            <person name="Nelson D.R."/>
            <person name="Lewis S.M."/>
            <person name="Shigenobu S."/>
            <person name="Bybee S.M."/>
            <person name="Larracuente A.M."/>
            <person name="Oba Y."/>
            <person name="Weng J.K."/>
        </authorList>
    </citation>
    <scope>NUCLEOTIDE SEQUENCE [LARGE SCALE GENOMIC DNA]</scope>
    <source>
        <strain evidence="19">1611_PpyrPB1</strain>
        <tissue evidence="19">Whole body</tissue>
    </source>
</reference>
<dbReference type="EMBL" id="GEZM01098351">
    <property type="protein sequence ID" value="JAV53913.1"/>
    <property type="molecule type" value="Transcribed_RNA"/>
</dbReference>
<keyword evidence="5" id="KW-0964">Secreted</keyword>
<evidence type="ECO:0000313" key="19">
    <source>
        <dbReference type="EMBL" id="KAB0790154.1"/>
    </source>
</evidence>
<dbReference type="GO" id="GO:0008198">
    <property type="term" value="F:ferrous iron binding"/>
    <property type="evidence" value="ECO:0007669"/>
    <property type="project" value="TreeGrafter"/>
</dbReference>